<dbReference type="InterPro" id="IPR000270">
    <property type="entry name" value="PB1_dom"/>
</dbReference>
<evidence type="ECO:0000256" key="1">
    <source>
        <dbReference type="SAM" id="Phobius"/>
    </source>
</evidence>
<keyword evidence="1" id="KW-0472">Membrane</keyword>
<dbReference type="AlphaFoldDB" id="A0A396IF81"/>
<keyword evidence="1" id="KW-1133">Transmembrane helix</keyword>
<evidence type="ECO:0000313" key="3">
    <source>
        <dbReference type="EMBL" id="RHN63461.1"/>
    </source>
</evidence>
<protein>
    <submittedName>
        <fullName evidence="3">Putative PB1 domain-containing protein</fullName>
    </submittedName>
</protein>
<dbReference type="SUPFAM" id="SSF54277">
    <property type="entry name" value="CAD &amp; PB1 domains"/>
    <property type="match status" value="1"/>
</dbReference>
<sequence length="211" mass="24054">MKFSQFISGVGMPVSFLYPYVIDKSAKQKYHMSLVISVQVKCGSNFKRFNFRVDENNQMDLSMVVLRAKIRSVFNFTADTNFSLKYVDEEDDTVYLVDDDDLHDVVRQKLEMLRIEVYGNGFLPLEFSLWKSKISKSVWEFILKEEVLAFGCAFAGGLCSALIAIMLTKPKVESILPTQPVEPVEPAQPIQPVESFIKPAVRTGLFRYGQK</sequence>
<feature type="domain" description="PB1" evidence="2">
    <location>
        <begin position="35"/>
        <end position="120"/>
    </location>
</feature>
<name>A0A396IF81_MEDTR</name>
<dbReference type="Gramene" id="rna26160">
    <property type="protein sequence ID" value="RHN63461.1"/>
    <property type="gene ID" value="gene26160"/>
</dbReference>
<keyword evidence="1" id="KW-0812">Transmembrane</keyword>
<dbReference type="PANTHER" id="PTHR20930">
    <property type="entry name" value="OVARIAN CARCINOMA ANTIGEN CA125-RELATED"/>
    <property type="match status" value="1"/>
</dbReference>
<proteinExistence type="predicted"/>
<gene>
    <name evidence="3" type="ORF">MtrunA17_Chr4g0058511</name>
</gene>
<dbReference type="Proteomes" id="UP000265566">
    <property type="component" value="Chromosome 4"/>
</dbReference>
<accession>A0A396IF81</accession>
<evidence type="ECO:0000313" key="4">
    <source>
        <dbReference type="Proteomes" id="UP000265566"/>
    </source>
</evidence>
<dbReference type="Gene3D" id="3.10.20.90">
    <property type="entry name" value="Phosphatidylinositol 3-kinase Catalytic Subunit, Chain A, domain 1"/>
    <property type="match status" value="1"/>
</dbReference>
<reference evidence="4" key="1">
    <citation type="journal article" date="2018" name="Nat. Plants">
        <title>Whole-genome landscape of Medicago truncatula symbiotic genes.</title>
        <authorList>
            <person name="Pecrix Y."/>
            <person name="Staton S.E."/>
            <person name="Sallet E."/>
            <person name="Lelandais-Briere C."/>
            <person name="Moreau S."/>
            <person name="Carrere S."/>
            <person name="Blein T."/>
            <person name="Jardinaud M.F."/>
            <person name="Latrasse D."/>
            <person name="Zouine M."/>
            <person name="Zahm M."/>
            <person name="Kreplak J."/>
            <person name="Mayjonade B."/>
            <person name="Satge C."/>
            <person name="Perez M."/>
            <person name="Cauet S."/>
            <person name="Marande W."/>
            <person name="Chantry-Darmon C."/>
            <person name="Lopez-Roques C."/>
            <person name="Bouchez O."/>
            <person name="Berard A."/>
            <person name="Debelle F."/>
            <person name="Munos S."/>
            <person name="Bendahmane A."/>
            <person name="Berges H."/>
            <person name="Niebel A."/>
            <person name="Buitink J."/>
            <person name="Frugier F."/>
            <person name="Benhamed M."/>
            <person name="Crespi M."/>
            <person name="Gouzy J."/>
            <person name="Gamas P."/>
        </authorList>
    </citation>
    <scope>NUCLEOTIDE SEQUENCE [LARGE SCALE GENOMIC DNA]</scope>
    <source>
        <strain evidence="4">cv. Jemalong A17</strain>
    </source>
</reference>
<dbReference type="EMBL" id="PSQE01000004">
    <property type="protein sequence ID" value="RHN63461.1"/>
    <property type="molecule type" value="Genomic_DNA"/>
</dbReference>
<dbReference type="PANTHER" id="PTHR20930:SF0">
    <property type="entry name" value="PROTEIN ILRUN"/>
    <property type="match status" value="1"/>
</dbReference>
<evidence type="ECO:0000259" key="2">
    <source>
        <dbReference type="SMART" id="SM00666"/>
    </source>
</evidence>
<feature type="transmembrane region" description="Helical" evidence="1">
    <location>
        <begin position="6"/>
        <end position="22"/>
    </location>
</feature>
<comment type="caution">
    <text evidence="3">The sequence shown here is derived from an EMBL/GenBank/DDBJ whole genome shotgun (WGS) entry which is preliminary data.</text>
</comment>
<organism evidence="3 4">
    <name type="scientific">Medicago truncatula</name>
    <name type="common">Barrel medic</name>
    <name type="synonym">Medicago tribuloides</name>
    <dbReference type="NCBI Taxonomy" id="3880"/>
    <lineage>
        <taxon>Eukaryota</taxon>
        <taxon>Viridiplantae</taxon>
        <taxon>Streptophyta</taxon>
        <taxon>Embryophyta</taxon>
        <taxon>Tracheophyta</taxon>
        <taxon>Spermatophyta</taxon>
        <taxon>Magnoliopsida</taxon>
        <taxon>eudicotyledons</taxon>
        <taxon>Gunneridae</taxon>
        <taxon>Pentapetalae</taxon>
        <taxon>rosids</taxon>
        <taxon>fabids</taxon>
        <taxon>Fabales</taxon>
        <taxon>Fabaceae</taxon>
        <taxon>Papilionoideae</taxon>
        <taxon>50 kb inversion clade</taxon>
        <taxon>NPAAA clade</taxon>
        <taxon>Hologalegina</taxon>
        <taxon>IRL clade</taxon>
        <taxon>Trifolieae</taxon>
        <taxon>Medicago</taxon>
    </lineage>
</organism>
<feature type="transmembrane region" description="Helical" evidence="1">
    <location>
        <begin position="147"/>
        <end position="167"/>
    </location>
</feature>
<dbReference type="Pfam" id="PF00564">
    <property type="entry name" value="PB1"/>
    <property type="match status" value="1"/>
</dbReference>
<dbReference type="SMART" id="SM00666">
    <property type="entry name" value="PB1"/>
    <property type="match status" value="1"/>
</dbReference>